<proteinExistence type="predicted"/>
<comment type="caution">
    <text evidence="1">The sequence shown here is derived from an EMBL/GenBank/DDBJ whole genome shotgun (WGS) entry which is preliminary data.</text>
</comment>
<protein>
    <submittedName>
        <fullName evidence="1">Uncharacterized protein</fullName>
    </submittedName>
</protein>
<sequence length="116" mass="12903">MVALTSSCSEIIRFDKLGVVIRVDRIDLQTTLVDVTMPEALFQDEFDANRWAPRASNTSPTEDASKHRHAIRNRLHSASLSLDVLMRCSSDDMASDVERILEIAVESLSELESLAA</sequence>
<evidence type="ECO:0000313" key="2">
    <source>
        <dbReference type="Proteomes" id="UP000011991"/>
    </source>
</evidence>
<gene>
    <name evidence="1" type="ORF">RMSM_05804</name>
</gene>
<dbReference type="PATRIC" id="fig|1265738.3.peg.5801"/>
<name>M5RDX7_9BACT</name>
<dbReference type="Proteomes" id="UP000011991">
    <property type="component" value="Unassembled WGS sequence"/>
</dbReference>
<accession>M5RDX7</accession>
<reference evidence="1 2" key="1">
    <citation type="journal article" date="2013" name="Mar. Genomics">
        <title>Expression of sulfatases in Rhodopirellula baltica and the diversity of sulfatases in the genus Rhodopirellula.</title>
        <authorList>
            <person name="Wegner C.E."/>
            <person name="Richter-Heitmann T."/>
            <person name="Klindworth A."/>
            <person name="Klockow C."/>
            <person name="Richter M."/>
            <person name="Achstetter T."/>
            <person name="Glockner F.O."/>
            <person name="Harder J."/>
        </authorList>
    </citation>
    <scope>NUCLEOTIDE SEQUENCE [LARGE SCALE GENOMIC DNA]</scope>
    <source>
        <strain evidence="1 2">SM1</strain>
    </source>
</reference>
<dbReference type="EMBL" id="ANOG01000828">
    <property type="protein sequence ID" value="EMI17271.1"/>
    <property type="molecule type" value="Genomic_DNA"/>
</dbReference>
<organism evidence="1 2">
    <name type="scientific">Rhodopirellula maiorica SM1</name>
    <dbReference type="NCBI Taxonomy" id="1265738"/>
    <lineage>
        <taxon>Bacteria</taxon>
        <taxon>Pseudomonadati</taxon>
        <taxon>Planctomycetota</taxon>
        <taxon>Planctomycetia</taxon>
        <taxon>Pirellulales</taxon>
        <taxon>Pirellulaceae</taxon>
        <taxon>Novipirellula</taxon>
    </lineage>
</organism>
<keyword evidence="2" id="KW-1185">Reference proteome</keyword>
<evidence type="ECO:0000313" key="1">
    <source>
        <dbReference type="EMBL" id="EMI17271.1"/>
    </source>
</evidence>
<dbReference type="OrthoDB" id="282663at2"/>
<dbReference type="AlphaFoldDB" id="M5RDX7"/>
<dbReference type="RefSeq" id="WP_008704223.1">
    <property type="nucleotide sequence ID" value="NZ_ANOG01000828.1"/>
</dbReference>